<sequence>MKMQKRTFLLSAAACAMMTATGAMAMGTPSGFAVVGFNKQGSLGEVIVNPYKIAPLTAVIKNGGYELLSAAVRVVPKEGGQEIKYDVSRAQLLTHAGIPVFGLYPDYSNKVEVSYSYRFDGKVVDGKHTYTIYCGGIRGMESGMPGEKNLMFDTEVKKVAPEFSDRLYFVNNLGATPGQDTRAVWNNPMGGALTWSYLPKIAIIDTKGDIRWYLDASTLWDPESIYSKGVMMGFKQNADGAISWGFGQKYVKYDIMGRKVFNRRLPTGYSDFSHSMDPMPNGHYLLRVASSDLRRIDQKRVRTVRDVIIEVDQSGRVVDEWRLFDILDPYRSNIIKALDQGAVCLNIDPSKAGHTLTAEELAAQEKSDNFGDIAGTGPGRNWAHVNSVDYDPDDDSIIISSRHQSAIIKIGRDKKVKWILGAPAGWRSPWKEALLTPVDKSGKPISCTETTCEGGFDWTWTQHTAWRIDSKSNKDVVYVSAFDNGDARGAEQPALPEMKYSRAVIYKIDQKKRTVEQVWEYGKERGHSWYSPVTSLTEYQADKDSVVAYSATAGSDFDLTTGAMKGLPNPYIDEFKWGEKEPSVEIQLHNTSGYQAWPFSVKKAFTDN</sequence>
<dbReference type="InterPro" id="IPR035391">
    <property type="entry name" value="Arylsulfotran_N"/>
</dbReference>
<protein>
    <submittedName>
        <fullName evidence="3">Aryl-sulfate sulfotransferase</fullName>
    </submittedName>
</protein>
<gene>
    <name evidence="3" type="ORF">GBM95_10690</name>
</gene>
<proteinExistence type="predicted"/>
<organism evidence="3 4">
    <name type="scientific">Sutterella seckii</name>
    <dbReference type="NCBI Taxonomy" id="1944635"/>
    <lineage>
        <taxon>Bacteria</taxon>
        <taxon>Pseudomonadati</taxon>
        <taxon>Pseudomonadota</taxon>
        <taxon>Betaproteobacteria</taxon>
        <taxon>Burkholderiales</taxon>
        <taxon>Sutterellaceae</taxon>
        <taxon>Sutterella</taxon>
    </lineage>
</organism>
<dbReference type="PROSITE" id="PS51318">
    <property type="entry name" value="TAT"/>
    <property type="match status" value="1"/>
</dbReference>
<evidence type="ECO:0000313" key="4">
    <source>
        <dbReference type="Proteomes" id="UP000430564"/>
    </source>
</evidence>
<keyword evidence="1" id="KW-0732">Signal</keyword>
<feature type="signal peptide" evidence="1">
    <location>
        <begin position="1"/>
        <end position="25"/>
    </location>
</feature>
<dbReference type="AlphaFoldDB" id="A0A6I1EPT3"/>
<dbReference type="Gene3D" id="2.60.40.3100">
    <property type="entry name" value="Arylsulphate sulphotransferase monomer, N-terminal domain"/>
    <property type="match status" value="1"/>
</dbReference>
<dbReference type="Pfam" id="PF17425">
    <property type="entry name" value="Arylsulfotran_N"/>
    <property type="match status" value="1"/>
</dbReference>
<name>A0A6I1EPT3_9BURK</name>
<dbReference type="OrthoDB" id="9146356at2"/>
<dbReference type="InterPro" id="IPR053143">
    <property type="entry name" value="Arylsulfate_ST"/>
</dbReference>
<feature type="domain" description="Arylsulfotransferase N-terminal" evidence="2">
    <location>
        <begin position="46"/>
        <end position="133"/>
    </location>
</feature>
<evidence type="ECO:0000259" key="2">
    <source>
        <dbReference type="Pfam" id="PF17425"/>
    </source>
</evidence>
<dbReference type="InterPro" id="IPR010262">
    <property type="entry name" value="Arylsulfotransferase_bact"/>
</dbReference>
<evidence type="ECO:0000313" key="3">
    <source>
        <dbReference type="EMBL" id="KAB7653840.1"/>
    </source>
</evidence>
<dbReference type="PANTHER" id="PTHR35340:SF10">
    <property type="entry name" value="CYTOPLASMIC PROTEIN"/>
    <property type="match status" value="1"/>
</dbReference>
<dbReference type="GO" id="GO:0004062">
    <property type="term" value="F:aryl sulfotransferase activity"/>
    <property type="evidence" value="ECO:0007669"/>
    <property type="project" value="InterPro"/>
</dbReference>
<dbReference type="EMBL" id="WEHX01000116">
    <property type="protein sequence ID" value="KAB7653840.1"/>
    <property type="molecule type" value="Genomic_DNA"/>
</dbReference>
<dbReference type="Proteomes" id="UP000430564">
    <property type="component" value="Unassembled WGS sequence"/>
</dbReference>
<feature type="chain" id="PRO_5026082744" evidence="1">
    <location>
        <begin position="26"/>
        <end position="608"/>
    </location>
</feature>
<dbReference type="InterPro" id="IPR006311">
    <property type="entry name" value="TAT_signal"/>
</dbReference>
<dbReference type="Pfam" id="PF05935">
    <property type="entry name" value="Arylsulfotrans"/>
    <property type="match status" value="1"/>
</dbReference>
<evidence type="ECO:0000256" key="1">
    <source>
        <dbReference type="SAM" id="SignalP"/>
    </source>
</evidence>
<dbReference type="RefSeq" id="WP_152159085.1">
    <property type="nucleotide sequence ID" value="NZ_WEHX01000116.1"/>
</dbReference>
<dbReference type="InterPro" id="IPR038477">
    <property type="entry name" value="ASST_N_sf"/>
</dbReference>
<keyword evidence="3" id="KW-0808">Transferase</keyword>
<comment type="caution">
    <text evidence="3">The sequence shown here is derived from an EMBL/GenBank/DDBJ whole genome shotgun (WGS) entry which is preliminary data.</text>
</comment>
<reference evidence="3 4" key="1">
    <citation type="submission" date="2019-10" db="EMBL/GenBank/DDBJ databases">
        <title>Genome diversity of Sutterella seckii.</title>
        <authorList>
            <person name="Chaplin A.V."/>
            <person name="Sokolova S.R."/>
            <person name="Mosin K.A."/>
            <person name="Ivanova E.L."/>
            <person name="Kochetkova T.O."/>
            <person name="Goltsov A.Y."/>
            <person name="Trofimov D.Y."/>
            <person name="Efimov B.A."/>
        </authorList>
    </citation>
    <scope>NUCLEOTIDE SEQUENCE [LARGE SCALE GENOMIC DNA]</scope>
    <source>
        <strain evidence="3 4">ASD393</strain>
    </source>
</reference>
<dbReference type="PANTHER" id="PTHR35340">
    <property type="entry name" value="PQQ ENZYME REPEAT PROTEIN-RELATED"/>
    <property type="match status" value="1"/>
</dbReference>
<accession>A0A6I1EPT3</accession>